<keyword evidence="1" id="KW-0472">Membrane</keyword>
<dbReference type="AlphaFoldDB" id="A0A4P8EKI6"/>
<keyword evidence="2" id="KW-0614">Plasmid</keyword>
<name>A0A4P8EKI6_9RHOB</name>
<evidence type="ECO:0008006" key="4">
    <source>
        <dbReference type="Google" id="ProtNLM"/>
    </source>
</evidence>
<proteinExistence type="predicted"/>
<evidence type="ECO:0000256" key="1">
    <source>
        <dbReference type="SAM" id="Phobius"/>
    </source>
</evidence>
<dbReference type="Proteomes" id="UP000298631">
    <property type="component" value="Plasmid unnamed1"/>
</dbReference>
<evidence type="ECO:0000313" key="3">
    <source>
        <dbReference type="Proteomes" id="UP000298631"/>
    </source>
</evidence>
<feature type="transmembrane region" description="Helical" evidence="1">
    <location>
        <begin position="92"/>
        <end position="109"/>
    </location>
</feature>
<keyword evidence="1" id="KW-0812">Transmembrane</keyword>
<keyword evidence="1" id="KW-1133">Transmembrane helix</keyword>
<dbReference type="EMBL" id="CP039965">
    <property type="protein sequence ID" value="QCO57402.1"/>
    <property type="molecule type" value="Genomic_DNA"/>
</dbReference>
<sequence>MAKPSELHVTLLYRFAPVWRGVGAGSMGVLALRVQHVIAGETDGMDMAMDEDSVLARLTPSLPRRVAGVVTQGAFGALLIGVAMDISRDQMVLRIAVLAAGVLLIYGAYRMWAATRIGLILTQTALRDSNGRLLAEVANIREVSRGAFAFKPTHGFSLILTKGMGGAWAPGLWWRVGSRLGVGGVTPAQPGRYMAEAITDLVARRGL</sequence>
<dbReference type="OrthoDB" id="7862519at2"/>
<geneLocation type="plasmid" evidence="2 3">
    <name>unnamed1</name>
</geneLocation>
<protein>
    <recommendedName>
        <fullName evidence="4">PH domain-containing protein</fullName>
    </recommendedName>
</protein>
<keyword evidence="3" id="KW-1185">Reference proteome</keyword>
<gene>
    <name evidence="2" type="ORF">EOK75_16945</name>
</gene>
<dbReference type="KEGG" id="pseb:EOK75_16945"/>
<evidence type="ECO:0000313" key="2">
    <source>
        <dbReference type="EMBL" id="QCO57402.1"/>
    </source>
</evidence>
<reference evidence="2 3" key="1">
    <citation type="submission" date="2019-05" db="EMBL/GenBank/DDBJ databases">
        <title>Pseudorhodobacter turbinis sp. nov., isolated from the gut of the Korean turban shell.</title>
        <authorList>
            <person name="Jeong Y.-S."/>
            <person name="Kang W.-R."/>
            <person name="Bae J.-W."/>
        </authorList>
    </citation>
    <scope>NUCLEOTIDE SEQUENCE [LARGE SCALE GENOMIC DNA]</scope>
    <source>
        <strain evidence="2 3">S12M18</strain>
        <plasmid evidence="2 3">unnamed1</plasmid>
    </source>
</reference>
<organism evidence="2 3">
    <name type="scientific">Pseudorhodobacter turbinis</name>
    <dbReference type="NCBI Taxonomy" id="2500533"/>
    <lineage>
        <taxon>Bacteria</taxon>
        <taxon>Pseudomonadati</taxon>
        <taxon>Pseudomonadota</taxon>
        <taxon>Alphaproteobacteria</taxon>
        <taxon>Rhodobacterales</taxon>
        <taxon>Paracoccaceae</taxon>
        <taxon>Pseudorhodobacter</taxon>
    </lineage>
</organism>
<accession>A0A4P8EKI6</accession>